<dbReference type="PANTHER" id="PTHR34472">
    <property type="entry name" value="SULFUR CARRIER PROTEIN THIS"/>
    <property type="match status" value="1"/>
</dbReference>
<dbReference type="NCBIfam" id="TIGR01683">
    <property type="entry name" value="thiS"/>
    <property type="match status" value="1"/>
</dbReference>
<dbReference type="InterPro" id="IPR010035">
    <property type="entry name" value="Thi_S"/>
</dbReference>
<organism evidence="1 2">
    <name type="scientific">Barnesiella viscericola</name>
    <dbReference type="NCBI Taxonomy" id="397865"/>
    <lineage>
        <taxon>Bacteria</taxon>
        <taxon>Pseudomonadati</taxon>
        <taxon>Bacteroidota</taxon>
        <taxon>Bacteroidia</taxon>
        <taxon>Bacteroidales</taxon>
        <taxon>Barnesiellaceae</taxon>
        <taxon>Barnesiella</taxon>
    </lineage>
</organism>
<dbReference type="InterPro" id="IPR016155">
    <property type="entry name" value="Mopterin_synth/thiamin_S_b"/>
</dbReference>
<dbReference type="Pfam" id="PF02597">
    <property type="entry name" value="ThiS"/>
    <property type="match status" value="1"/>
</dbReference>
<evidence type="ECO:0000313" key="2">
    <source>
        <dbReference type="Proteomes" id="UP000757103"/>
    </source>
</evidence>
<gene>
    <name evidence="1" type="primary">thiS</name>
    <name evidence="1" type="ORF">K8U91_00145</name>
</gene>
<dbReference type="Proteomes" id="UP000757103">
    <property type="component" value="Unassembled WGS sequence"/>
</dbReference>
<dbReference type="CDD" id="cd00565">
    <property type="entry name" value="Ubl_ThiS"/>
    <property type="match status" value="1"/>
</dbReference>
<dbReference type="InterPro" id="IPR012675">
    <property type="entry name" value="Beta-grasp_dom_sf"/>
</dbReference>
<proteinExistence type="predicted"/>
<sequence length="66" mass="7184">MQVYLNQKETEVPEGTTVKGLLDQQQIAAEGTAIAIDNKLVPKSEWDNRTLAPGDKITLIRATFGG</sequence>
<reference evidence="1" key="2">
    <citation type="submission" date="2021-09" db="EMBL/GenBank/DDBJ databases">
        <authorList>
            <person name="Gilroy R."/>
        </authorList>
    </citation>
    <scope>NUCLEOTIDE SEQUENCE</scope>
    <source>
        <strain evidence="1">CHK121-7720</strain>
    </source>
</reference>
<reference evidence="1" key="1">
    <citation type="journal article" date="2021" name="PeerJ">
        <title>Extensive microbial diversity within the chicken gut microbiome revealed by metagenomics and culture.</title>
        <authorList>
            <person name="Gilroy R."/>
            <person name="Ravi A."/>
            <person name="Getino M."/>
            <person name="Pursley I."/>
            <person name="Horton D.L."/>
            <person name="Alikhan N.F."/>
            <person name="Baker D."/>
            <person name="Gharbi K."/>
            <person name="Hall N."/>
            <person name="Watson M."/>
            <person name="Adriaenssens E.M."/>
            <person name="Foster-Nyarko E."/>
            <person name="Jarju S."/>
            <person name="Secka A."/>
            <person name="Antonio M."/>
            <person name="Oren A."/>
            <person name="Chaudhuri R.R."/>
            <person name="La Ragione R."/>
            <person name="Hildebrand F."/>
            <person name="Pallen M.J."/>
        </authorList>
    </citation>
    <scope>NUCLEOTIDE SEQUENCE</scope>
    <source>
        <strain evidence="1">CHK121-7720</strain>
    </source>
</reference>
<accession>A0A921MNI1</accession>
<dbReference type="InterPro" id="IPR003749">
    <property type="entry name" value="ThiS/MoaD-like"/>
</dbReference>
<dbReference type="RefSeq" id="WP_273305000.1">
    <property type="nucleotide sequence ID" value="NZ_DYUD01000001.1"/>
</dbReference>
<dbReference type="PANTHER" id="PTHR34472:SF1">
    <property type="entry name" value="SULFUR CARRIER PROTEIN THIS"/>
    <property type="match status" value="1"/>
</dbReference>
<dbReference type="AlphaFoldDB" id="A0A921MNI1"/>
<comment type="caution">
    <text evidence="1">The sequence shown here is derived from an EMBL/GenBank/DDBJ whole genome shotgun (WGS) entry which is preliminary data.</text>
</comment>
<dbReference type="EMBL" id="DYUD01000001">
    <property type="protein sequence ID" value="HJG87873.1"/>
    <property type="molecule type" value="Genomic_DNA"/>
</dbReference>
<dbReference type="Gene3D" id="3.10.20.30">
    <property type="match status" value="1"/>
</dbReference>
<dbReference type="SUPFAM" id="SSF54285">
    <property type="entry name" value="MoaD/ThiS"/>
    <property type="match status" value="1"/>
</dbReference>
<protein>
    <submittedName>
        <fullName evidence="1">Sulfur carrier protein ThiS</fullName>
    </submittedName>
</protein>
<name>A0A921MNI1_9BACT</name>
<evidence type="ECO:0000313" key="1">
    <source>
        <dbReference type="EMBL" id="HJG87873.1"/>
    </source>
</evidence>